<proteinExistence type="predicted"/>
<organism evidence="2 3">
    <name type="scientific">Streptomyces marianii</name>
    <dbReference type="NCBI Taxonomy" id="1817406"/>
    <lineage>
        <taxon>Bacteria</taxon>
        <taxon>Bacillati</taxon>
        <taxon>Actinomycetota</taxon>
        <taxon>Actinomycetes</taxon>
        <taxon>Kitasatosporales</taxon>
        <taxon>Streptomycetaceae</taxon>
        <taxon>Streptomyces</taxon>
    </lineage>
</organism>
<feature type="region of interest" description="Disordered" evidence="1">
    <location>
        <begin position="1"/>
        <end position="30"/>
    </location>
</feature>
<dbReference type="EMBL" id="VAWE01000001">
    <property type="protein sequence ID" value="TLQ45766.1"/>
    <property type="molecule type" value="Genomic_DNA"/>
</dbReference>
<dbReference type="AlphaFoldDB" id="A0A5R9E7F0"/>
<reference evidence="2 3" key="1">
    <citation type="submission" date="2019-05" db="EMBL/GenBank/DDBJ databases">
        <title>Streptomyces marianii sp. nov., a novel marine actinomycete from southern coast of India.</title>
        <authorList>
            <person name="Iniyan A.M."/>
            <person name="Wink J."/>
            <person name="Ramprasad E."/>
            <person name="Ramana C.V."/>
            <person name="Bunk B."/>
            <person name="Sproer C."/>
            <person name="Joseph F.-J.R.S."/>
            <person name="Vincent S.G.P."/>
        </authorList>
    </citation>
    <scope>NUCLEOTIDE SEQUENCE [LARGE SCALE GENOMIC DNA]</scope>
    <source>
        <strain evidence="2 3">ICN19</strain>
    </source>
</reference>
<evidence type="ECO:0000313" key="3">
    <source>
        <dbReference type="Proteomes" id="UP000305921"/>
    </source>
</evidence>
<comment type="caution">
    <text evidence="2">The sequence shown here is derived from an EMBL/GenBank/DDBJ whole genome shotgun (WGS) entry which is preliminary data.</text>
</comment>
<accession>A0A5R9E7F0</accession>
<protein>
    <submittedName>
        <fullName evidence="2">Uncharacterized protein</fullName>
    </submittedName>
</protein>
<gene>
    <name evidence="2" type="ORF">FEF34_24700</name>
</gene>
<keyword evidence="3" id="KW-1185">Reference proteome</keyword>
<dbReference type="Proteomes" id="UP000305921">
    <property type="component" value="Unassembled WGS sequence"/>
</dbReference>
<evidence type="ECO:0000313" key="2">
    <source>
        <dbReference type="EMBL" id="TLQ45766.1"/>
    </source>
</evidence>
<dbReference type="RefSeq" id="WP_138055094.1">
    <property type="nucleotide sequence ID" value="NZ_VAWE01000001.1"/>
</dbReference>
<name>A0A5R9E7F0_9ACTN</name>
<sequence>MSYPTPKQRERMQEAKPATPPAGPASASIANPGRTARLHLNGPHGSVEVDGQDVSHATVGLRLSASVDMTPHLVLELRLDEVTMDGQAQVIVPEGTAAALVTLGWTPPGEQPPAGWLEAALRAPSCATPSRLRSAASPALTRDGLAH</sequence>
<evidence type="ECO:0000256" key="1">
    <source>
        <dbReference type="SAM" id="MobiDB-lite"/>
    </source>
</evidence>